<evidence type="ECO:0000256" key="4">
    <source>
        <dbReference type="PROSITE-ProRule" id="PRU00322"/>
    </source>
</evidence>
<dbReference type="Proteomes" id="UP000604046">
    <property type="component" value="Unassembled WGS sequence"/>
</dbReference>
<dbReference type="PROSITE" id="PS01358">
    <property type="entry name" value="ZF_RANBP2_1"/>
    <property type="match status" value="1"/>
</dbReference>
<dbReference type="GO" id="GO:0008270">
    <property type="term" value="F:zinc ion binding"/>
    <property type="evidence" value="ECO:0007669"/>
    <property type="project" value="UniProtKB-KW"/>
</dbReference>
<name>A0A812RRU6_9DINO</name>
<evidence type="ECO:0000256" key="3">
    <source>
        <dbReference type="ARBA" id="ARBA00022833"/>
    </source>
</evidence>
<protein>
    <recommendedName>
        <fullName evidence="6">RanBP2-type domain-containing protein</fullName>
    </recommendedName>
</protein>
<feature type="domain" description="RanBP2-type" evidence="6">
    <location>
        <begin position="60"/>
        <end position="90"/>
    </location>
</feature>
<dbReference type="AlphaFoldDB" id="A0A812RRU6"/>
<sequence length="291" mass="32417">MPDRGEIRQQCNLWYRQKKREGSYESDFWDWAAKPREPSSRSHGQTPTKKAKARAAKAFETDPGWTCPRCGVQNLRGRAKCFKCSTPRPEAEAPEPSAEGENEVQVRKRKKAKRKEVPKGRWNREVKVRRGAVRAFRLRPTSFHTESGADNNHPYAHPGFPEVVVTIGGSSLFFYGATQLWSRVEEVVDAATGNTILVIDVIAVTATEMTEWMGFFGQRIRPGVDPLGGSGPAVRTLRVGLGHEILVPAHGAWRRTSIGCLSALIADFQGTLKGCVLQRAWLKLRASGHKT</sequence>
<feature type="region of interest" description="Disordered" evidence="5">
    <location>
        <begin position="34"/>
        <end position="57"/>
    </location>
</feature>
<dbReference type="EMBL" id="CAJNDS010002373">
    <property type="protein sequence ID" value="CAE7453609.1"/>
    <property type="molecule type" value="Genomic_DNA"/>
</dbReference>
<evidence type="ECO:0000256" key="5">
    <source>
        <dbReference type="SAM" id="MobiDB-lite"/>
    </source>
</evidence>
<reference evidence="7" key="1">
    <citation type="submission" date="2021-02" db="EMBL/GenBank/DDBJ databases">
        <authorList>
            <person name="Dougan E. K."/>
            <person name="Rhodes N."/>
            <person name="Thang M."/>
            <person name="Chan C."/>
        </authorList>
    </citation>
    <scope>NUCLEOTIDE SEQUENCE</scope>
</reference>
<gene>
    <name evidence="7" type="ORF">SNAT2548_LOCUS24898</name>
</gene>
<dbReference type="Pfam" id="PF00641">
    <property type="entry name" value="Zn_ribbon_RanBP"/>
    <property type="match status" value="1"/>
</dbReference>
<dbReference type="Gene3D" id="4.10.1060.10">
    <property type="entry name" value="Zinc finger, RanBP2-type"/>
    <property type="match status" value="1"/>
</dbReference>
<keyword evidence="8" id="KW-1185">Reference proteome</keyword>
<keyword evidence="2 4" id="KW-0863">Zinc-finger</keyword>
<evidence type="ECO:0000256" key="2">
    <source>
        <dbReference type="ARBA" id="ARBA00022771"/>
    </source>
</evidence>
<feature type="region of interest" description="Disordered" evidence="5">
    <location>
        <begin position="85"/>
        <end position="119"/>
    </location>
</feature>
<dbReference type="InterPro" id="IPR036443">
    <property type="entry name" value="Znf_RanBP2_sf"/>
</dbReference>
<organism evidence="7 8">
    <name type="scientific">Symbiodinium natans</name>
    <dbReference type="NCBI Taxonomy" id="878477"/>
    <lineage>
        <taxon>Eukaryota</taxon>
        <taxon>Sar</taxon>
        <taxon>Alveolata</taxon>
        <taxon>Dinophyceae</taxon>
        <taxon>Suessiales</taxon>
        <taxon>Symbiodiniaceae</taxon>
        <taxon>Symbiodinium</taxon>
    </lineage>
</organism>
<proteinExistence type="predicted"/>
<keyword evidence="3" id="KW-0862">Zinc</keyword>
<comment type="caution">
    <text evidence="7">The sequence shown here is derived from an EMBL/GenBank/DDBJ whole genome shotgun (WGS) entry which is preliminary data.</text>
</comment>
<keyword evidence="1" id="KW-0479">Metal-binding</keyword>
<evidence type="ECO:0000313" key="8">
    <source>
        <dbReference type="Proteomes" id="UP000604046"/>
    </source>
</evidence>
<accession>A0A812RRU6</accession>
<evidence type="ECO:0000313" key="7">
    <source>
        <dbReference type="EMBL" id="CAE7453609.1"/>
    </source>
</evidence>
<dbReference type="PROSITE" id="PS50199">
    <property type="entry name" value="ZF_RANBP2_2"/>
    <property type="match status" value="1"/>
</dbReference>
<evidence type="ECO:0000256" key="1">
    <source>
        <dbReference type="ARBA" id="ARBA00022723"/>
    </source>
</evidence>
<dbReference type="SUPFAM" id="SSF90209">
    <property type="entry name" value="Ran binding protein zinc finger-like"/>
    <property type="match status" value="1"/>
</dbReference>
<dbReference type="SMART" id="SM00547">
    <property type="entry name" value="ZnF_RBZ"/>
    <property type="match status" value="1"/>
</dbReference>
<evidence type="ECO:0000259" key="6">
    <source>
        <dbReference type="PROSITE" id="PS50199"/>
    </source>
</evidence>
<dbReference type="InterPro" id="IPR001876">
    <property type="entry name" value="Znf_RanBP2"/>
</dbReference>